<keyword evidence="1" id="KW-0472">Membrane</keyword>
<proteinExistence type="predicted"/>
<dbReference type="InterPro" id="IPR023298">
    <property type="entry name" value="ATPase_P-typ_TM_dom_sf"/>
</dbReference>
<name>A0A9D2DW67_9FIRM</name>
<dbReference type="EMBL" id="DXBS01000033">
    <property type="protein sequence ID" value="HIZ24123.1"/>
    <property type="molecule type" value="Genomic_DNA"/>
</dbReference>
<dbReference type="InterPro" id="IPR006068">
    <property type="entry name" value="ATPase_P-typ_cation-transptr_C"/>
</dbReference>
<keyword evidence="1" id="KW-0812">Transmembrane</keyword>
<feature type="non-terminal residue" evidence="3">
    <location>
        <position position="1"/>
    </location>
</feature>
<comment type="caution">
    <text evidence="3">The sequence shown here is derived from an EMBL/GenBank/DDBJ whole genome shotgun (WGS) entry which is preliminary data.</text>
</comment>
<protein>
    <submittedName>
        <fullName evidence="3">Cation transporting ATPase C-terminal domain-containing protein</fullName>
    </submittedName>
</protein>
<dbReference type="SUPFAM" id="SSF81665">
    <property type="entry name" value="Calcium ATPase, transmembrane domain M"/>
    <property type="match status" value="1"/>
</dbReference>
<accession>A0A9D2DW67</accession>
<reference evidence="3" key="1">
    <citation type="journal article" date="2021" name="PeerJ">
        <title>Extensive microbial diversity within the chicken gut microbiome revealed by metagenomics and culture.</title>
        <authorList>
            <person name="Gilroy R."/>
            <person name="Ravi A."/>
            <person name="Getino M."/>
            <person name="Pursley I."/>
            <person name="Horton D.L."/>
            <person name="Alikhan N.F."/>
            <person name="Baker D."/>
            <person name="Gharbi K."/>
            <person name="Hall N."/>
            <person name="Watson M."/>
            <person name="Adriaenssens E.M."/>
            <person name="Foster-Nyarko E."/>
            <person name="Jarju S."/>
            <person name="Secka A."/>
            <person name="Antonio M."/>
            <person name="Oren A."/>
            <person name="Chaudhuri R.R."/>
            <person name="La Ragione R."/>
            <person name="Hildebrand F."/>
            <person name="Pallen M.J."/>
        </authorList>
    </citation>
    <scope>NUCLEOTIDE SEQUENCE</scope>
    <source>
        <strain evidence="3">CHK33-5263</strain>
    </source>
</reference>
<sequence length="120" mass="13114">VTLGGVAPTIEAAQTMAFLVTGWTSILHVLTVRSRKSIVLYRVKDNPRLYISCAVMLVLLGGLAGLAAIPAVGEALEMSALSVWQWLIVVALTLAPTVVAEYGKFWDYIRSRNAERTRVR</sequence>
<dbReference type="Proteomes" id="UP000824044">
    <property type="component" value="Unassembled WGS sequence"/>
</dbReference>
<feature type="transmembrane region" description="Helical" evidence="1">
    <location>
        <begin position="12"/>
        <end position="30"/>
    </location>
</feature>
<evidence type="ECO:0000256" key="1">
    <source>
        <dbReference type="SAM" id="Phobius"/>
    </source>
</evidence>
<dbReference type="Pfam" id="PF00689">
    <property type="entry name" value="Cation_ATPase_C"/>
    <property type="match status" value="1"/>
</dbReference>
<feature type="transmembrane region" description="Helical" evidence="1">
    <location>
        <begin position="50"/>
        <end position="71"/>
    </location>
</feature>
<keyword evidence="1" id="KW-1133">Transmembrane helix</keyword>
<evidence type="ECO:0000259" key="2">
    <source>
        <dbReference type="Pfam" id="PF00689"/>
    </source>
</evidence>
<evidence type="ECO:0000313" key="4">
    <source>
        <dbReference type="Proteomes" id="UP000824044"/>
    </source>
</evidence>
<evidence type="ECO:0000313" key="3">
    <source>
        <dbReference type="EMBL" id="HIZ24123.1"/>
    </source>
</evidence>
<gene>
    <name evidence="3" type="ORF">H9812_01410</name>
</gene>
<organism evidence="3 4">
    <name type="scientific">Candidatus Gallimonas intestinigallinarum</name>
    <dbReference type="NCBI Taxonomy" id="2838604"/>
    <lineage>
        <taxon>Bacteria</taxon>
        <taxon>Bacillati</taxon>
        <taxon>Bacillota</taxon>
        <taxon>Clostridia</taxon>
        <taxon>Candidatus Gallimonas</taxon>
    </lineage>
</organism>
<feature type="domain" description="Cation-transporting P-type ATPase C-terminal" evidence="2">
    <location>
        <begin position="11"/>
        <end position="105"/>
    </location>
</feature>
<reference evidence="3" key="2">
    <citation type="submission" date="2021-04" db="EMBL/GenBank/DDBJ databases">
        <authorList>
            <person name="Gilroy R."/>
        </authorList>
    </citation>
    <scope>NUCLEOTIDE SEQUENCE</scope>
    <source>
        <strain evidence="3">CHK33-5263</strain>
    </source>
</reference>
<feature type="transmembrane region" description="Helical" evidence="1">
    <location>
        <begin position="83"/>
        <end position="103"/>
    </location>
</feature>
<dbReference type="Gene3D" id="1.20.1110.10">
    <property type="entry name" value="Calcium-transporting ATPase, transmembrane domain"/>
    <property type="match status" value="1"/>
</dbReference>
<dbReference type="AlphaFoldDB" id="A0A9D2DW67"/>